<dbReference type="EMBL" id="VXAR01014814">
    <property type="protein sequence ID" value="NXK84830.1"/>
    <property type="molecule type" value="Genomic_DNA"/>
</dbReference>
<organism evidence="8 9">
    <name type="scientific">Amazona guildingii</name>
    <dbReference type="NCBI Taxonomy" id="175529"/>
    <lineage>
        <taxon>Eukaryota</taxon>
        <taxon>Metazoa</taxon>
        <taxon>Chordata</taxon>
        <taxon>Craniata</taxon>
        <taxon>Vertebrata</taxon>
        <taxon>Euteleostomi</taxon>
        <taxon>Archelosauria</taxon>
        <taxon>Archosauria</taxon>
        <taxon>Dinosauria</taxon>
        <taxon>Saurischia</taxon>
        <taxon>Theropoda</taxon>
        <taxon>Coelurosauria</taxon>
        <taxon>Aves</taxon>
        <taxon>Neognathae</taxon>
        <taxon>Neoaves</taxon>
        <taxon>Telluraves</taxon>
        <taxon>Australaves</taxon>
        <taxon>Psittaciformes</taxon>
        <taxon>Psittacidae</taxon>
        <taxon>Amazona</taxon>
    </lineage>
</organism>
<dbReference type="SMART" id="SM00198">
    <property type="entry name" value="SCP"/>
    <property type="match status" value="1"/>
</dbReference>
<dbReference type="PANTHER" id="PTHR10334">
    <property type="entry name" value="CYSTEINE-RICH SECRETORY PROTEIN-RELATED"/>
    <property type="match status" value="1"/>
</dbReference>
<evidence type="ECO:0000256" key="4">
    <source>
        <dbReference type="ARBA" id="ARBA00023136"/>
    </source>
</evidence>
<dbReference type="InterPro" id="IPR035940">
    <property type="entry name" value="CAP_sf"/>
</dbReference>
<dbReference type="GO" id="GO:0016020">
    <property type="term" value="C:membrane"/>
    <property type="evidence" value="ECO:0007669"/>
    <property type="project" value="UniProtKB-SubCell"/>
</dbReference>
<accession>A0A7L0MUJ8</accession>
<keyword evidence="3 6" id="KW-0732">Signal</keyword>
<evidence type="ECO:0000256" key="6">
    <source>
        <dbReference type="SAM" id="SignalP"/>
    </source>
</evidence>
<dbReference type="InterPro" id="IPR014044">
    <property type="entry name" value="CAP_dom"/>
</dbReference>
<evidence type="ECO:0000259" key="7">
    <source>
        <dbReference type="SMART" id="SM00198"/>
    </source>
</evidence>
<protein>
    <submittedName>
        <fullName evidence="8">GRPL2 protein</fullName>
    </submittedName>
</protein>
<feature type="non-terminal residue" evidence="8">
    <location>
        <position position="1"/>
    </location>
</feature>
<feature type="domain" description="SCP" evidence="7">
    <location>
        <begin position="31"/>
        <end position="179"/>
    </location>
</feature>
<keyword evidence="5" id="KW-0812">Transmembrane</keyword>
<dbReference type="PRINTS" id="PR00837">
    <property type="entry name" value="V5TPXLIKE"/>
</dbReference>
<dbReference type="Gene3D" id="3.40.33.10">
    <property type="entry name" value="CAP"/>
    <property type="match status" value="1"/>
</dbReference>
<name>A0A7L0MUJ8_9PSIT</name>
<feature type="transmembrane region" description="Helical" evidence="5">
    <location>
        <begin position="231"/>
        <end position="251"/>
    </location>
</feature>
<evidence type="ECO:0000313" key="8">
    <source>
        <dbReference type="EMBL" id="NXK84830.1"/>
    </source>
</evidence>
<reference evidence="8 9" key="1">
    <citation type="submission" date="2019-09" db="EMBL/GenBank/DDBJ databases">
        <title>Bird 10,000 Genomes (B10K) Project - Family phase.</title>
        <authorList>
            <person name="Zhang G."/>
        </authorList>
    </citation>
    <scope>NUCLEOTIDE SEQUENCE [LARGE SCALE GENOMIC DNA]</scope>
    <source>
        <strain evidence="8">B10K-DU-001-46</strain>
        <tissue evidence="8">Muscle</tissue>
    </source>
</reference>
<proteinExistence type="inferred from homology"/>
<evidence type="ECO:0000256" key="5">
    <source>
        <dbReference type="SAM" id="Phobius"/>
    </source>
</evidence>
<dbReference type="Pfam" id="PF00188">
    <property type="entry name" value="CAP"/>
    <property type="match status" value="1"/>
</dbReference>
<comment type="similarity">
    <text evidence="2">Belongs to the CRISP family.</text>
</comment>
<gene>
    <name evidence="8" type="primary">Glipr1l2</name>
    <name evidence="8" type="ORF">AMAGUI_R14377</name>
</gene>
<keyword evidence="9" id="KW-1185">Reference proteome</keyword>
<keyword evidence="5" id="KW-1133">Transmembrane helix</keyword>
<evidence type="ECO:0000313" key="9">
    <source>
        <dbReference type="Proteomes" id="UP000531168"/>
    </source>
</evidence>
<sequence>MTPWRVVLALWVVLRPAVGQQPLLPATTENAFIEECVRVHNDFRSKVQPEASNMQYMTWDTALARNARAWARKCVFEHNVYLTERYQCHPNFTSVGENIWIGSAKAFNVTGAIKSWYDEVAFYVFNVHACSKSCGHYLQVVWDYSYKIGCAVAPCYKVGGIQNAANFVCNYAPSGNLPRRPYIEGRSCSHCANGDTCENQLCRNAERDKLIYYSGWQPPWEFSIMCDGACVSLVVLRILLLSLAFASVYFIRNYFTDMPINT</sequence>
<evidence type="ECO:0000256" key="2">
    <source>
        <dbReference type="ARBA" id="ARBA00009923"/>
    </source>
</evidence>
<keyword evidence="4 5" id="KW-0472">Membrane</keyword>
<dbReference type="Proteomes" id="UP000531168">
    <property type="component" value="Unassembled WGS sequence"/>
</dbReference>
<comment type="subcellular location">
    <subcellularLocation>
        <location evidence="1">Membrane</location>
    </subcellularLocation>
</comment>
<dbReference type="SUPFAM" id="SSF55797">
    <property type="entry name" value="PR-1-like"/>
    <property type="match status" value="1"/>
</dbReference>
<feature type="non-terminal residue" evidence="8">
    <location>
        <position position="262"/>
    </location>
</feature>
<comment type="caution">
    <text evidence="8">The sequence shown here is derived from an EMBL/GenBank/DDBJ whole genome shotgun (WGS) entry which is preliminary data.</text>
</comment>
<dbReference type="InterPro" id="IPR001283">
    <property type="entry name" value="CRISP-related"/>
</dbReference>
<feature type="signal peptide" evidence="6">
    <location>
        <begin position="1"/>
        <end position="19"/>
    </location>
</feature>
<feature type="chain" id="PRO_5029619367" evidence="6">
    <location>
        <begin position="20"/>
        <end position="262"/>
    </location>
</feature>
<evidence type="ECO:0000256" key="3">
    <source>
        <dbReference type="ARBA" id="ARBA00022729"/>
    </source>
</evidence>
<dbReference type="FunFam" id="3.40.33.10:FF:000008">
    <property type="entry name" value="GLI pathogenesis-related 1 (Glioma)"/>
    <property type="match status" value="1"/>
</dbReference>
<evidence type="ECO:0000256" key="1">
    <source>
        <dbReference type="ARBA" id="ARBA00004370"/>
    </source>
</evidence>
<dbReference type="AlphaFoldDB" id="A0A7L0MUJ8"/>